<dbReference type="PROSITE" id="PS00868">
    <property type="entry name" value="CYS_MET_METAB_PP"/>
    <property type="match status" value="1"/>
</dbReference>
<evidence type="ECO:0000256" key="7">
    <source>
        <dbReference type="ARBA" id="ARBA00049180"/>
    </source>
</evidence>
<dbReference type="Gene3D" id="3.90.1150.10">
    <property type="entry name" value="Aspartate Aminotransferase, domain 1"/>
    <property type="match status" value="1"/>
</dbReference>
<dbReference type="PIRSF" id="PIRSF001434">
    <property type="entry name" value="CGS"/>
    <property type="match status" value="1"/>
</dbReference>
<protein>
    <recommendedName>
        <fullName evidence="4">L-methionine gamma-lyase</fullName>
        <ecNumber evidence="3">4.4.1.11</ecNumber>
    </recommendedName>
</protein>
<evidence type="ECO:0000256" key="4">
    <source>
        <dbReference type="ARBA" id="ARBA00019040"/>
    </source>
</evidence>
<dbReference type="NCBIfam" id="TIGR01328">
    <property type="entry name" value="met_gam_lyase"/>
    <property type="match status" value="1"/>
</dbReference>
<organism evidence="9 10">
    <name type="scientific">Shewanella glacialipiscicola</name>
    <dbReference type="NCBI Taxonomy" id="614069"/>
    <lineage>
        <taxon>Bacteria</taxon>
        <taxon>Pseudomonadati</taxon>
        <taxon>Pseudomonadota</taxon>
        <taxon>Gammaproteobacteria</taxon>
        <taxon>Alteromonadales</taxon>
        <taxon>Shewanellaceae</taxon>
        <taxon>Shewanella</taxon>
    </lineage>
</organism>
<keyword evidence="5 8" id="KW-0663">Pyridoxal phosphate</keyword>
<dbReference type="EMBL" id="BSUY01000001">
    <property type="protein sequence ID" value="GMA81528.1"/>
    <property type="molecule type" value="Genomic_DNA"/>
</dbReference>
<proteinExistence type="inferred from homology"/>
<evidence type="ECO:0000256" key="5">
    <source>
        <dbReference type="ARBA" id="ARBA00022898"/>
    </source>
</evidence>
<gene>
    <name evidence="9" type="primary">mdeA</name>
    <name evidence="9" type="ORF">GCM10025855_10610</name>
</gene>
<sequence>MGLILSIASPHNADIKLSNPTTNNHHKEQEELKANNKELGMQDKSAKAWQAATQVIHAGHTREAFGALVTPLYQSATFVFESAKQGGERFAGNEPGYIYTRLGNPTTAELERKMAILEGAEAAAATASGMGAVSGALLANLAMGDHLVASNAVYGCTFALMTTQLARFGIEVSLVDFSVVEEVEAAIKPNTKVIFCETPVNPHLQIFDLTAIANIAKRHQLVSIVDNTFMTPLLQRPLDLGIDIVVHSATKYLNGHGDVIAGIVCGSEEQIHKVKYEILKDIGAVISPHDAWLILRGLKTLDVRLQRHCDSAECVAEFLSEHPVVTRVYYPGLKCHPGHQFIGKQMKRAGGVIAFELAANLDESMAFVGYLTLFSIAVSLGDAESLIQHPASMTHSPYTAEARAAAGISDNLLRISIGLEDCDDILADLKQAFARMT</sequence>
<reference evidence="10" key="1">
    <citation type="journal article" date="2019" name="Int. J. Syst. Evol. Microbiol.">
        <title>The Global Catalogue of Microorganisms (GCM) 10K type strain sequencing project: providing services to taxonomists for standard genome sequencing and annotation.</title>
        <authorList>
            <consortium name="The Broad Institute Genomics Platform"/>
            <consortium name="The Broad Institute Genome Sequencing Center for Infectious Disease"/>
            <person name="Wu L."/>
            <person name="Ma J."/>
        </authorList>
    </citation>
    <scope>NUCLEOTIDE SEQUENCE [LARGE SCALE GENOMIC DNA]</scope>
    <source>
        <strain evidence="10">NBRC 102030</strain>
    </source>
</reference>
<comment type="caution">
    <text evidence="9">The sequence shown here is derived from an EMBL/GenBank/DDBJ whole genome shotgun (WGS) entry which is preliminary data.</text>
</comment>
<keyword evidence="10" id="KW-1185">Reference proteome</keyword>
<dbReference type="CDD" id="cd00614">
    <property type="entry name" value="CGS_like"/>
    <property type="match status" value="1"/>
</dbReference>
<evidence type="ECO:0000313" key="10">
    <source>
        <dbReference type="Proteomes" id="UP001157046"/>
    </source>
</evidence>
<dbReference type="SUPFAM" id="SSF53383">
    <property type="entry name" value="PLP-dependent transferases"/>
    <property type="match status" value="1"/>
</dbReference>
<evidence type="ECO:0000256" key="2">
    <source>
        <dbReference type="ARBA" id="ARBA00008667"/>
    </source>
</evidence>
<dbReference type="Gene3D" id="3.40.640.10">
    <property type="entry name" value="Type I PLP-dependent aspartate aminotransferase-like (Major domain)"/>
    <property type="match status" value="1"/>
</dbReference>
<dbReference type="InterPro" id="IPR015422">
    <property type="entry name" value="PyrdxlP-dep_Trfase_small"/>
</dbReference>
<evidence type="ECO:0000256" key="8">
    <source>
        <dbReference type="RuleBase" id="RU362118"/>
    </source>
</evidence>
<dbReference type="Pfam" id="PF01053">
    <property type="entry name" value="Cys_Met_Meta_PP"/>
    <property type="match status" value="1"/>
</dbReference>
<dbReference type="InterPro" id="IPR054542">
    <property type="entry name" value="Cys_met_metab_PP"/>
</dbReference>
<comment type="cofactor">
    <cofactor evidence="1 8">
        <name>pyridoxal 5'-phosphate</name>
        <dbReference type="ChEBI" id="CHEBI:597326"/>
    </cofactor>
</comment>
<evidence type="ECO:0000256" key="6">
    <source>
        <dbReference type="ARBA" id="ARBA00023239"/>
    </source>
</evidence>
<evidence type="ECO:0000256" key="3">
    <source>
        <dbReference type="ARBA" id="ARBA00012222"/>
    </source>
</evidence>
<name>A0ABQ6J243_9GAMM</name>
<keyword evidence="6" id="KW-0456">Lyase</keyword>
<dbReference type="InterPro" id="IPR015424">
    <property type="entry name" value="PyrdxlP-dep_Trfase"/>
</dbReference>
<comment type="catalytic activity">
    <reaction evidence="7">
        <text>L-methionine + H2O = methanethiol + 2-oxobutanoate + NH4(+)</text>
        <dbReference type="Rhea" id="RHEA:23800"/>
        <dbReference type="ChEBI" id="CHEBI:15377"/>
        <dbReference type="ChEBI" id="CHEBI:16007"/>
        <dbReference type="ChEBI" id="CHEBI:16763"/>
        <dbReference type="ChEBI" id="CHEBI:28938"/>
        <dbReference type="ChEBI" id="CHEBI:57844"/>
        <dbReference type="EC" id="4.4.1.11"/>
    </reaction>
</comment>
<dbReference type="EC" id="4.4.1.11" evidence="3"/>
<evidence type="ECO:0000256" key="1">
    <source>
        <dbReference type="ARBA" id="ARBA00001933"/>
    </source>
</evidence>
<evidence type="ECO:0000313" key="9">
    <source>
        <dbReference type="EMBL" id="GMA81528.1"/>
    </source>
</evidence>
<dbReference type="Proteomes" id="UP001157046">
    <property type="component" value="Unassembled WGS sequence"/>
</dbReference>
<accession>A0ABQ6J243</accession>
<comment type="similarity">
    <text evidence="2">Belongs to the trans-sulfuration enzymes family. L-methionine gamma-lyase subfamily.</text>
</comment>
<dbReference type="InterPro" id="IPR006237">
    <property type="entry name" value="L-Met_gamma_lys"/>
</dbReference>
<dbReference type="PANTHER" id="PTHR11808:SF80">
    <property type="entry name" value="CYSTATHIONINE GAMMA-LYASE"/>
    <property type="match status" value="1"/>
</dbReference>
<dbReference type="PANTHER" id="PTHR11808">
    <property type="entry name" value="TRANS-SULFURATION ENZYME FAMILY MEMBER"/>
    <property type="match status" value="1"/>
</dbReference>
<dbReference type="InterPro" id="IPR015421">
    <property type="entry name" value="PyrdxlP-dep_Trfase_major"/>
</dbReference>
<dbReference type="InterPro" id="IPR000277">
    <property type="entry name" value="Cys/Met-Metab_PyrdxlP-dep_enz"/>
</dbReference>